<sequence>MHHGAIGKTHLEMYDLFAIVIKGRLPSDTLNRHETGESTAMESPVRGVEERTPS</sequence>
<feature type="region of interest" description="Disordered" evidence="1">
    <location>
        <begin position="27"/>
        <end position="54"/>
    </location>
</feature>
<organism evidence="2 3">
    <name type="scientific">Rhodanobacter glycinis</name>
    <dbReference type="NCBI Taxonomy" id="582702"/>
    <lineage>
        <taxon>Bacteria</taxon>
        <taxon>Pseudomonadati</taxon>
        <taxon>Pseudomonadota</taxon>
        <taxon>Gammaproteobacteria</taxon>
        <taxon>Lysobacterales</taxon>
        <taxon>Rhodanobacteraceae</taxon>
        <taxon>Rhodanobacter</taxon>
    </lineage>
</organism>
<evidence type="ECO:0000256" key="1">
    <source>
        <dbReference type="SAM" id="MobiDB-lite"/>
    </source>
</evidence>
<reference evidence="3" key="1">
    <citation type="submission" date="2016-10" db="EMBL/GenBank/DDBJ databases">
        <authorList>
            <person name="Varghese N."/>
            <person name="Submissions S."/>
        </authorList>
    </citation>
    <scope>NUCLEOTIDE SEQUENCE [LARGE SCALE GENOMIC DNA]</scope>
    <source>
        <strain evidence="3">MO64</strain>
    </source>
</reference>
<evidence type="ECO:0000313" key="2">
    <source>
        <dbReference type="EMBL" id="SFK74456.1"/>
    </source>
</evidence>
<protein>
    <submittedName>
        <fullName evidence="2">Uncharacterized protein</fullName>
    </submittedName>
</protein>
<dbReference type="EMBL" id="FOSR01000006">
    <property type="protein sequence ID" value="SFK74456.1"/>
    <property type="molecule type" value="Genomic_DNA"/>
</dbReference>
<evidence type="ECO:0000313" key="3">
    <source>
        <dbReference type="Proteomes" id="UP000198725"/>
    </source>
</evidence>
<dbReference type="AlphaFoldDB" id="A0A1I4C2N2"/>
<gene>
    <name evidence="2" type="ORF">SAMN05192579_10647</name>
</gene>
<proteinExistence type="predicted"/>
<dbReference type="Proteomes" id="UP000198725">
    <property type="component" value="Unassembled WGS sequence"/>
</dbReference>
<accession>A0A1I4C2N2</accession>
<keyword evidence="3" id="KW-1185">Reference proteome</keyword>
<name>A0A1I4C2N2_9GAMM</name>